<dbReference type="Proteomes" id="UP001583280">
    <property type="component" value="Unassembled WGS sequence"/>
</dbReference>
<accession>A0ABR3YGG9</accession>
<feature type="compositionally biased region" description="Polar residues" evidence="1">
    <location>
        <begin position="523"/>
        <end position="535"/>
    </location>
</feature>
<feature type="region of interest" description="Disordered" evidence="1">
    <location>
        <begin position="409"/>
        <end position="489"/>
    </location>
</feature>
<organism evidence="2 3">
    <name type="scientific">Ceratocystis pirilliformis</name>
    <dbReference type="NCBI Taxonomy" id="259994"/>
    <lineage>
        <taxon>Eukaryota</taxon>
        <taxon>Fungi</taxon>
        <taxon>Dikarya</taxon>
        <taxon>Ascomycota</taxon>
        <taxon>Pezizomycotina</taxon>
        <taxon>Sordariomycetes</taxon>
        <taxon>Hypocreomycetidae</taxon>
        <taxon>Microascales</taxon>
        <taxon>Ceratocystidaceae</taxon>
        <taxon>Ceratocystis</taxon>
    </lineage>
</organism>
<comment type="caution">
    <text evidence="2">The sequence shown here is derived from an EMBL/GenBank/DDBJ whole genome shotgun (WGS) entry which is preliminary data.</text>
</comment>
<sequence length="857" mass="94416">MPLFNSFPFKFLGVSSEKQDSTITQKASEKFQHLFSSATPNPLPTPPGSVTSLGSVFVPAYEYTGAPKLLDFNTVFDHNTGKLHPHYGRWQKSKALLPFITQKEGSSRYSFDKTAVKDLGRRFIECPVPDCGFISDLSKPSALPKHLDKVHPRESCPFCKDSGFGYMSPRQKHEHLMEKHPNIRANSPPRSITKNMMRKAIPERNLETLDGSFPFQLPGAPDTESSRRTEAVSKTFSRSTAALNDEAGPIVDRSLCQTQAPHVAHVDEIMYQFCDRCSRNHRILCQDDDRNHHDLVCRPGVQGGFKWCDQCGQAGIPDQNATPPASAFPHECPGISENSIVCIDCGLAMDRDKTSKIRLHTQECCGYSGSSARFCPYCNTEFASGWTIQIRCGHIAVCDYRPTVGPATTPYDLYPEQLIPSRKRRSPHGGVEDDQHPDSNADSAGPPMMLLGTESLPKRKSVLQIAQDRKNVEENNATGNGGSNGISDGSKKVKVKTIVKKKAVNTKAQKASVTSRARGLPTPRNTASITPSKTPKATGRKLLSKASISISPTDGRDISIFKGLDSGNEIDPSRRGQSPKWLDAEDDKDMFTPTENMYCSRCLRRAPTKPTRKLGDPAAAEQLAAHEDPELGCGIPHRLGSLDVDGIGLPNHSGWIDFSKQYNGKKLTISSVREKFIKDYPLYKHTMYPADGSNNRHAVWANDPNHGKWEENWNLPWPPYKGRGPIPDSIATQDSYMGPGDIIEYEDDANSAGKDTEEDSDYEASLGEVEDIDEADEHLSIVSDFSEKADRGSDTTSVSGSPPIFESPSFRVASHISNQSVSKNKGKGKNRARDQTYRPTSDESDGDGEDVEIVVKT</sequence>
<reference evidence="2 3" key="1">
    <citation type="journal article" date="2024" name="IMA Fungus">
        <title>IMA Genome - F19 : A genome assembly and annotation guide to empower mycologists, including annotated draft genome sequences of Ceratocystis pirilliformis, Diaporthe australafricana, Fusarium ophioides, Paecilomyces lecythidis, and Sporothrix stenoceras.</title>
        <authorList>
            <person name="Aylward J."/>
            <person name="Wilson A.M."/>
            <person name="Visagie C.M."/>
            <person name="Spraker J."/>
            <person name="Barnes I."/>
            <person name="Buitendag C."/>
            <person name="Ceriani C."/>
            <person name="Del Mar Angel L."/>
            <person name="du Plessis D."/>
            <person name="Fuchs T."/>
            <person name="Gasser K."/>
            <person name="Kramer D."/>
            <person name="Li W."/>
            <person name="Munsamy K."/>
            <person name="Piso A."/>
            <person name="Price J.L."/>
            <person name="Sonnekus B."/>
            <person name="Thomas C."/>
            <person name="van der Nest A."/>
            <person name="van Dijk A."/>
            <person name="van Heerden A."/>
            <person name="van Vuuren N."/>
            <person name="Yilmaz N."/>
            <person name="Duong T.A."/>
            <person name="van der Merwe N.A."/>
            <person name="Wingfield M.J."/>
            <person name="Wingfield B.D."/>
        </authorList>
    </citation>
    <scope>NUCLEOTIDE SEQUENCE [LARGE SCALE GENOMIC DNA]</scope>
    <source>
        <strain evidence="2 3">CMW 12675</strain>
    </source>
</reference>
<feature type="region of interest" description="Disordered" evidence="1">
    <location>
        <begin position="730"/>
        <end position="857"/>
    </location>
</feature>
<evidence type="ECO:0008006" key="4">
    <source>
        <dbReference type="Google" id="ProtNLM"/>
    </source>
</evidence>
<feature type="compositionally biased region" description="Acidic residues" evidence="1">
    <location>
        <begin position="842"/>
        <end position="857"/>
    </location>
</feature>
<feature type="region of interest" description="Disordered" evidence="1">
    <location>
        <begin position="505"/>
        <end position="541"/>
    </location>
</feature>
<dbReference type="EMBL" id="JAWDJO010000330">
    <property type="protein sequence ID" value="KAL1887327.1"/>
    <property type="molecule type" value="Genomic_DNA"/>
</dbReference>
<evidence type="ECO:0000256" key="1">
    <source>
        <dbReference type="SAM" id="MobiDB-lite"/>
    </source>
</evidence>
<name>A0ABR3YGG9_9PEZI</name>
<protein>
    <recommendedName>
        <fullName evidence="4">C2H2-type domain-containing protein</fullName>
    </recommendedName>
</protein>
<feature type="compositionally biased region" description="Acidic residues" evidence="1">
    <location>
        <begin position="756"/>
        <end position="776"/>
    </location>
</feature>
<proteinExistence type="predicted"/>
<feature type="region of interest" description="Disordered" evidence="1">
    <location>
        <begin position="563"/>
        <end position="587"/>
    </location>
</feature>
<evidence type="ECO:0000313" key="3">
    <source>
        <dbReference type="Proteomes" id="UP001583280"/>
    </source>
</evidence>
<feature type="compositionally biased region" description="Basic and acidic residues" evidence="1">
    <location>
        <begin position="430"/>
        <end position="439"/>
    </location>
</feature>
<keyword evidence="3" id="KW-1185">Reference proteome</keyword>
<evidence type="ECO:0000313" key="2">
    <source>
        <dbReference type="EMBL" id="KAL1887327.1"/>
    </source>
</evidence>
<gene>
    <name evidence="2" type="ORF">Cpir12675_006591</name>
</gene>